<evidence type="ECO:0000256" key="1">
    <source>
        <dbReference type="SAM" id="Phobius"/>
    </source>
</evidence>
<accession>A0A1H8AYK8</accession>
<dbReference type="STRING" id="474960.SAMN05216180_1580"/>
<proteinExistence type="predicted"/>
<sequence>MYQSLKLTLLNATSSSTLDDISSEIINSGSRAMKSGYGTVKGLFDKVVVPSSLLIVLLIIFWLILSISYAKKRKDGEGVQEKVSWLLLSFVVFGLLAGYGAIFGGLFNMVLGGAA</sequence>
<keyword evidence="1" id="KW-1133">Transmembrane helix</keyword>
<organism evidence="2 3">
    <name type="scientific">Hydrogenoanaerobacterium saccharovorans</name>
    <dbReference type="NCBI Taxonomy" id="474960"/>
    <lineage>
        <taxon>Bacteria</taxon>
        <taxon>Bacillati</taxon>
        <taxon>Bacillota</taxon>
        <taxon>Clostridia</taxon>
        <taxon>Eubacteriales</taxon>
        <taxon>Oscillospiraceae</taxon>
        <taxon>Hydrogenoanaerobacterium</taxon>
    </lineage>
</organism>
<feature type="transmembrane region" description="Helical" evidence="1">
    <location>
        <begin position="85"/>
        <end position="107"/>
    </location>
</feature>
<gene>
    <name evidence="2" type="ORF">SAMN05216180_1580</name>
</gene>
<feature type="transmembrane region" description="Helical" evidence="1">
    <location>
        <begin position="47"/>
        <end position="65"/>
    </location>
</feature>
<keyword evidence="3" id="KW-1185">Reference proteome</keyword>
<dbReference type="Proteomes" id="UP000199158">
    <property type="component" value="Unassembled WGS sequence"/>
</dbReference>
<reference evidence="2 3" key="1">
    <citation type="submission" date="2016-10" db="EMBL/GenBank/DDBJ databases">
        <authorList>
            <person name="de Groot N.N."/>
        </authorList>
    </citation>
    <scope>NUCLEOTIDE SEQUENCE [LARGE SCALE GENOMIC DNA]</scope>
    <source>
        <strain evidence="2 3">CGMCC 1.5070</strain>
    </source>
</reference>
<keyword evidence="1" id="KW-0812">Transmembrane</keyword>
<name>A0A1H8AYK8_9FIRM</name>
<dbReference type="EMBL" id="FOCG01000001">
    <property type="protein sequence ID" value="SEM74959.1"/>
    <property type="molecule type" value="Genomic_DNA"/>
</dbReference>
<dbReference type="AlphaFoldDB" id="A0A1H8AYK8"/>
<dbReference type="RefSeq" id="WP_092753330.1">
    <property type="nucleotide sequence ID" value="NZ_FOCG01000001.1"/>
</dbReference>
<protein>
    <submittedName>
        <fullName evidence="2">Uncharacterized protein</fullName>
    </submittedName>
</protein>
<evidence type="ECO:0000313" key="3">
    <source>
        <dbReference type="Proteomes" id="UP000199158"/>
    </source>
</evidence>
<evidence type="ECO:0000313" key="2">
    <source>
        <dbReference type="EMBL" id="SEM74959.1"/>
    </source>
</evidence>
<keyword evidence="1" id="KW-0472">Membrane</keyword>